<name>A0A9D3Z6J1_DREPO</name>
<dbReference type="AlphaFoldDB" id="A0A9D3Z6J1"/>
<reference evidence="2" key="1">
    <citation type="journal article" date="2019" name="bioRxiv">
        <title>The Genome of the Zebra Mussel, Dreissena polymorpha: A Resource for Invasive Species Research.</title>
        <authorList>
            <person name="McCartney M.A."/>
            <person name="Auch B."/>
            <person name="Kono T."/>
            <person name="Mallez S."/>
            <person name="Zhang Y."/>
            <person name="Obille A."/>
            <person name="Becker A."/>
            <person name="Abrahante J.E."/>
            <person name="Garbe J."/>
            <person name="Badalamenti J.P."/>
            <person name="Herman A."/>
            <person name="Mangelson H."/>
            <person name="Liachko I."/>
            <person name="Sullivan S."/>
            <person name="Sone E.D."/>
            <person name="Koren S."/>
            <person name="Silverstein K.A.T."/>
            <person name="Beckman K.B."/>
            <person name="Gohl D.M."/>
        </authorList>
    </citation>
    <scope>NUCLEOTIDE SEQUENCE</scope>
    <source>
        <strain evidence="2">Duluth1</strain>
        <tissue evidence="2">Whole animal</tissue>
    </source>
</reference>
<proteinExistence type="predicted"/>
<organism evidence="2 3">
    <name type="scientific">Dreissena polymorpha</name>
    <name type="common">Zebra mussel</name>
    <name type="synonym">Mytilus polymorpha</name>
    <dbReference type="NCBI Taxonomy" id="45954"/>
    <lineage>
        <taxon>Eukaryota</taxon>
        <taxon>Metazoa</taxon>
        <taxon>Spiralia</taxon>
        <taxon>Lophotrochozoa</taxon>
        <taxon>Mollusca</taxon>
        <taxon>Bivalvia</taxon>
        <taxon>Autobranchia</taxon>
        <taxon>Heteroconchia</taxon>
        <taxon>Euheterodonta</taxon>
        <taxon>Imparidentia</taxon>
        <taxon>Neoheterodontei</taxon>
        <taxon>Myida</taxon>
        <taxon>Dreissenoidea</taxon>
        <taxon>Dreissenidae</taxon>
        <taxon>Dreissena</taxon>
    </lineage>
</organism>
<feature type="domain" description="DDE-1" evidence="1">
    <location>
        <begin position="5"/>
        <end position="64"/>
    </location>
</feature>
<dbReference type="Pfam" id="PF03184">
    <property type="entry name" value="DDE_1"/>
    <property type="match status" value="1"/>
</dbReference>
<dbReference type="Proteomes" id="UP000828390">
    <property type="component" value="Unassembled WGS sequence"/>
</dbReference>
<evidence type="ECO:0000259" key="1">
    <source>
        <dbReference type="Pfam" id="PF03184"/>
    </source>
</evidence>
<keyword evidence="3" id="KW-1185">Reference proteome</keyword>
<accession>A0A9D3Z6J1</accession>
<reference evidence="2" key="2">
    <citation type="submission" date="2020-11" db="EMBL/GenBank/DDBJ databases">
        <authorList>
            <person name="McCartney M.A."/>
            <person name="Auch B."/>
            <person name="Kono T."/>
            <person name="Mallez S."/>
            <person name="Becker A."/>
            <person name="Gohl D.M."/>
            <person name="Silverstein K.A.T."/>
            <person name="Koren S."/>
            <person name="Bechman K.B."/>
            <person name="Herman A."/>
            <person name="Abrahante J.E."/>
            <person name="Garbe J."/>
        </authorList>
    </citation>
    <scope>NUCLEOTIDE SEQUENCE</scope>
    <source>
        <strain evidence="2">Duluth1</strain>
        <tissue evidence="2">Whole animal</tissue>
    </source>
</reference>
<comment type="caution">
    <text evidence="2">The sequence shown here is derived from an EMBL/GenBank/DDBJ whole genome shotgun (WGS) entry which is preliminary data.</text>
</comment>
<evidence type="ECO:0000313" key="3">
    <source>
        <dbReference type="Proteomes" id="UP000828390"/>
    </source>
</evidence>
<protein>
    <recommendedName>
        <fullName evidence="1">DDE-1 domain-containing protein</fullName>
    </recommendedName>
</protein>
<dbReference type="InterPro" id="IPR004875">
    <property type="entry name" value="DDE_SF_endonuclease_dom"/>
</dbReference>
<gene>
    <name evidence="2" type="ORF">DPMN_071343</name>
</gene>
<evidence type="ECO:0000313" key="2">
    <source>
        <dbReference type="EMBL" id="KAH3711671.1"/>
    </source>
</evidence>
<dbReference type="EMBL" id="JAIWYP010000014">
    <property type="protein sequence ID" value="KAH3711671.1"/>
    <property type="molecule type" value="Genomic_DNA"/>
</dbReference>
<dbReference type="GO" id="GO:0003676">
    <property type="term" value="F:nucleic acid binding"/>
    <property type="evidence" value="ECO:0007669"/>
    <property type="project" value="InterPro"/>
</dbReference>
<sequence>MDATHMSLAAAQFCHENQIILYCLLENATHLLQPCEFGFFGPLKSSWKRQVKYQNSKAKVSLKGIFQVFSENVGKMS</sequence>